<name>A0A916JBH1_9BACT</name>
<dbReference type="AlphaFoldDB" id="A0A916JBH1"/>
<dbReference type="EMBL" id="CAJRAF010000001">
    <property type="protein sequence ID" value="CAG4993281.1"/>
    <property type="molecule type" value="Genomic_DNA"/>
</dbReference>
<dbReference type="Proteomes" id="UP000680038">
    <property type="component" value="Unassembled WGS sequence"/>
</dbReference>
<evidence type="ECO:0000313" key="1">
    <source>
        <dbReference type="EMBL" id="CAG4993281.1"/>
    </source>
</evidence>
<accession>A0A916JBH1</accession>
<organism evidence="1 2">
    <name type="scientific">Dyadobacter helix</name>
    <dbReference type="NCBI Taxonomy" id="2822344"/>
    <lineage>
        <taxon>Bacteria</taxon>
        <taxon>Pseudomonadati</taxon>
        <taxon>Bacteroidota</taxon>
        <taxon>Cytophagia</taxon>
        <taxon>Cytophagales</taxon>
        <taxon>Spirosomataceae</taxon>
        <taxon>Dyadobacter</taxon>
    </lineage>
</organism>
<comment type="caution">
    <text evidence="1">The sequence shown here is derived from an EMBL/GenBank/DDBJ whole genome shotgun (WGS) entry which is preliminary data.</text>
</comment>
<sequence>MLFDCIAIAYTFELQSFSIGASESDQSLILTFFRHKQISTPMKTKNTLFAAALTGMLLSGSAFTSNAQNNLATADKSETTSEKLSVVQVKPMQFRVSYITPQSKIVAVRILDTDKNVLFSENRRTDSNYLKYFDLSTLMDGTYTFEITDGKEKYAQSFDILTKTSRVVSSIN</sequence>
<protein>
    <recommendedName>
        <fullName evidence="3">Por secretion system C-terminal sorting domain-containing protein</fullName>
    </recommendedName>
</protein>
<keyword evidence="2" id="KW-1185">Reference proteome</keyword>
<proteinExistence type="predicted"/>
<reference evidence="1" key="1">
    <citation type="submission" date="2021-04" db="EMBL/GenBank/DDBJ databases">
        <authorList>
            <person name="Rodrigo-Torres L."/>
            <person name="Arahal R. D."/>
            <person name="Lucena T."/>
        </authorList>
    </citation>
    <scope>NUCLEOTIDE SEQUENCE</scope>
    <source>
        <strain evidence="1">CECT 9275</strain>
    </source>
</reference>
<gene>
    <name evidence="1" type="ORF">DYBT9275_01140</name>
</gene>
<evidence type="ECO:0008006" key="3">
    <source>
        <dbReference type="Google" id="ProtNLM"/>
    </source>
</evidence>
<evidence type="ECO:0000313" key="2">
    <source>
        <dbReference type="Proteomes" id="UP000680038"/>
    </source>
</evidence>